<gene>
    <name evidence="3" type="ORF">PODCO_500391</name>
</gene>
<proteinExistence type="predicted"/>
<keyword evidence="2" id="KW-1133">Transmembrane helix</keyword>
<keyword evidence="2" id="KW-0812">Transmembrane</keyword>
<keyword evidence="4" id="KW-1185">Reference proteome</keyword>
<feature type="region of interest" description="Disordered" evidence="1">
    <location>
        <begin position="239"/>
        <end position="346"/>
    </location>
</feature>
<evidence type="ECO:0000256" key="2">
    <source>
        <dbReference type="SAM" id="Phobius"/>
    </source>
</evidence>
<sequence length="346" mass="36810">MSEAITNQAREILGDLTTTFTAPEPCWTPAHHLDLNVGWLGQTCGPTDVQDNATCWPPTTTGAPRTNSAFFGWGFYSPGLECPVGYHSACTASATSQGWRLQFRIEADETFVGCCPSGFACHNQNGQTCISNARTATISTYQCESGSQINLAPMTLPNPTRSQAYIYAPMIQLAWKPSDLPPSQRPIVTSAPDEPSGGGGGGLSTGAIVGVAVGAAAVVIAIVIGTFLLWRMKRRGVARAGPDSKMEDAPTGPSTPPPGYPTTVTEEQTKYYYSGQPNQQWHPGMKEPQVTPYELGQSHAPVELSGARWDIDGRVEAPGPESRPTELETPQGTPPAGKPAVLHRSE</sequence>
<reference evidence="3" key="1">
    <citation type="submission" date="2018-02" db="EMBL/GenBank/DDBJ databases">
        <authorList>
            <person name="Silar P."/>
        </authorList>
    </citation>
    <scope>NUCLEOTIDE SEQUENCE [LARGE SCALE GENOMIC DNA]</scope>
    <source>
        <strain evidence="3">T</strain>
    </source>
</reference>
<dbReference type="EMBL" id="LR026968">
    <property type="protein sequence ID" value="VBB80913.1"/>
    <property type="molecule type" value="Genomic_DNA"/>
</dbReference>
<evidence type="ECO:0000313" key="3">
    <source>
        <dbReference type="EMBL" id="VBB80913.1"/>
    </source>
</evidence>
<evidence type="ECO:0000256" key="1">
    <source>
        <dbReference type="SAM" id="MobiDB-lite"/>
    </source>
</evidence>
<feature type="transmembrane region" description="Helical" evidence="2">
    <location>
        <begin position="207"/>
        <end position="230"/>
    </location>
</feature>
<protein>
    <submittedName>
        <fullName evidence="3">Uncharacterized protein</fullName>
    </submittedName>
</protein>
<organism evidence="3 4">
    <name type="scientific">Podospora comata</name>
    <dbReference type="NCBI Taxonomy" id="48703"/>
    <lineage>
        <taxon>Eukaryota</taxon>
        <taxon>Fungi</taxon>
        <taxon>Dikarya</taxon>
        <taxon>Ascomycota</taxon>
        <taxon>Pezizomycotina</taxon>
        <taxon>Sordariomycetes</taxon>
        <taxon>Sordariomycetidae</taxon>
        <taxon>Sordariales</taxon>
        <taxon>Podosporaceae</taxon>
        <taxon>Podospora</taxon>
    </lineage>
</organism>
<dbReference type="Proteomes" id="UP000280685">
    <property type="component" value="Chromosome 5"/>
</dbReference>
<name>A0ABY6SC21_PODCO</name>
<evidence type="ECO:0000313" key="4">
    <source>
        <dbReference type="Proteomes" id="UP000280685"/>
    </source>
</evidence>
<keyword evidence="2" id="KW-0472">Membrane</keyword>
<accession>A0ABY6SC21</accession>